<keyword evidence="2" id="KW-1185">Reference proteome</keyword>
<accession>A0AC61PIK4</accession>
<reference evidence="1" key="1">
    <citation type="submission" date="2017-04" db="EMBL/GenBank/DDBJ databases">
        <authorList>
            <person name="Varghese N."/>
            <person name="Submissions S."/>
        </authorList>
    </citation>
    <scope>NUCLEOTIDE SEQUENCE</scope>
    <source>
        <strain evidence="1">WTE2008</strain>
    </source>
</reference>
<dbReference type="Proteomes" id="UP000192328">
    <property type="component" value="Unassembled WGS sequence"/>
</dbReference>
<gene>
    <name evidence="1" type="ORF">SAMN06297397_0552</name>
</gene>
<name>A0AC61PIK4_9FIRM</name>
<evidence type="ECO:0000313" key="2">
    <source>
        <dbReference type="Proteomes" id="UP000192328"/>
    </source>
</evidence>
<proteinExistence type="predicted"/>
<sequence length="139" mass="15365">MRKLFCLLIVFLFCSSALADTVSVSSHYSLFIDASSASGGKGNSFDFDSYCLDIYFLKDSQKAYVNSITCFSGVFTNSGTIPVTIAESNNVLYFVYENGNSFTGYFDNAGDLWIDLDMGTVRLHSVPVYSPLYDLMVQP</sequence>
<comment type="caution">
    <text evidence="1">The sequence shown here is derived from an EMBL/GenBank/DDBJ whole genome shotgun (WGS) entry which is preliminary data.</text>
</comment>
<evidence type="ECO:0000313" key="1">
    <source>
        <dbReference type="EMBL" id="SMC39239.1"/>
    </source>
</evidence>
<organism evidence="1 2">
    <name type="scientific">Aristaeella lactis</name>
    <dbReference type="NCBI Taxonomy" id="3046383"/>
    <lineage>
        <taxon>Bacteria</taxon>
        <taxon>Bacillati</taxon>
        <taxon>Bacillota</taxon>
        <taxon>Clostridia</taxon>
        <taxon>Eubacteriales</taxon>
        <taxon>Aristaeellaceae</taxon>
        <taxon>Aristaeella</taxon>
    </lineage>
</organism>
<dbReference type="EMBL" id="FWXZ01000001">
    <property type="protein sequence ID" value="SMC39239.1"/>
    <property type="molecule type" value="Genomic_DNA"/>
</dbReference>
<protein>
    <submittedName>
        <fullName evidence="1">Uncharacterized protein</fullName>
    </submittedName>
</protein>